<dbReference type="InterPro" id="IPR004090">
    <property type="entry name" value="Chemotax_Me-accpt_rcpt"/>
</dbReference>
<evidence type="ECO:0000256" key="3">
    <source>
        <dbReference type="ARBA" id="ARBA00029447"/>
    </source>
</evidence>
<dbReference type="Gene3D" id="1.10.287.950">
    <property type="entry name" value="Methyl-accepting chemotaxis protein"/>
    <property type="match status" value="1"/>
</dbReference>
<keyword evidence="9" id="KW-1185">Reference proteome</keyword>
<dbReference type="GO" id="GO:0007165">
    <property type="term" value="P:signal transduction"/>
    <property type="evidence" value="ECO:0007669"/>
    <property type="project" value="UniProtKB-KW"/>
</dbReference>
<dbReference type="Gene3D" id="1.10.490.10">
    <property type="entry name" value="Globins"/>
    <property type="match status" value="1"/>
</dbReference>
<dbReference type="PRINTS" id="PR00260">
    <property type="entry name" value="CHEMTRNSDUCR"/>
</dbReference>
<gene>
    <name evidence="8" type="ORF">BJF93_02625</name>
</gene>
<dbReference type="InterPro" id="IPR009050">
    <property type="entry name" value="Globin-like_sf"/>
</dbReference>
<name>A0A1Q9AZ60_9HYPH</name>
<dbReference type="SUPFAM" id="SSF46458">
    <property type="entry name" value="Globin-like"/>
    <property type="match status" value="1"/>
</dbReference>
<dbReference type="EMBL" id="MKIP01000034">
    <property type="protein sequence ID" value="OLP60981.1"/>
    <property type="molecule type" value="Genomic_DNA"/>
</dbReference>
<comment type="caution">
    <text evidence="8">The sequence shown here is derived from an EMBL/GenBank/DDBJ whole genome shotgun (WGS) entry which is preliminary data.</text>
</comment>
<dbReference type="FunFam" id="1.10.287.950:FF:000001">
    <property type="entry name" value="Methyl-accepting chemotaxis sensory transducer"/>
    <property type="match status" value="1"/>
</dbReference>
<organism evidence="8 9">
    <name type="scientific">Xaviernesmea oryzae</name>
    <dbReference type="NCBI Taxonomy" id="464029"/>
    <lineage>
        <taxon>Bacteria</taxon>
        <taxon>Pseudomonadati</taxon>
        <taxon>Pseudomonadota</taxon>
        <taxon>Alphaproteobacteria</taxon>
        <taxon>Hyphomicrobiales</taxon>
        <taxon>Rhizobiaceae</taxon>
        <taxon>Rhizobium/Agrobacterium group</taxon>
        <taxon>Xaviernesmea</taxon>
    </lineage>
</organism>
<feature type="coiled-coil region" evidence="5">
    <location>
        <begin position="161"/>
        <end position="190"/>
    </location>
</feature>
<evidence type="ECO:0000256" key="2">
    <source>
        <dbReference type="ARBA" id="ARBA00022500"/>
    </source>
</evidence>
<dbReference type="GO" id="GO:0006935">
    <property type="term" value="P:chemotaxis"/>
    <property type="evidence" value="ECO:0007669"/>
    <property type="project" value="UniProtKB-KW"/>
</dbReference>
<feature type="coiled-coil region" evidence="5">
    <location>
        <begin position="253"/>
        <end position="280"/>
    </location>
</feature>
<dbReference type="PROSITE" id="PS50111">
    <property type="entry name" value="CHEMOTAXIS_TRANSDUC_2"/>
    <property type="match status" value="1"/>
</dbReference>
<evidence type="ECO:0000256" key="4">
    <source>
        <dbReference type="PROSITE-ProRule" id="PRU00284"/>
    </source>
</evidence>
<evidence type="ECO:0000313" key="8">
    <source>
        <dbReference type="EMBL" id="OLP60981.1"/>
    </source>
</evidence>
<comment type="subcellular location">
    <subcellularLocation>
        <location evidence="1">Membrane</location>
    </subcellularLocation>
</comment>
<dbReference type="InterPro" id="IPR044398">
    <property type="entry name" value="Globin-sensor_dom"/>
</dbReference>
<evidence type="ECO:0000259" key="6">
    <source>
        <dbReference type="PROSITE" id="PS50111"/>
    </source>
</evidence>
<dbReference type="GO" id="GO:0004888">
    <property type="term" value="F:transmembrane signaling receptor activity"/>
    <property type="evidence" value="ECO:0007669"/>
    <property type="project" value="InterPro"/>
</dbReference>
<dbReference type="AlphaFoldDB" id="A0A1Q9AZ60"/>
<accession>A0A1Q9AZ60</accession>
<dbReference type="RefSeq" id="WP_075626873.1">
    <property type="nucleotide sequence ID" value="NZ_FOAM01000006.1"/>
</dbReference>
<dbReference type="GO" id="GO:0019825">
    <property type="term" value="F:oxygen binding"/>
    <property type="evidence" value="ECO:0007669"/>
    <property type="project" value="InterPro"/>
</dbReference>
<dbReference type="Proteomes" id="UP000186364">
    <property type="component" value="Unassembled WGS sequence"/>
</dbReference>
<feature type="domain" description="Methyl-accepting transducer" evidence="6">
    <location>
        <begin position="241"/>
        <end position="470"/>
    </location>
</feature>
<feature type="domain" description="HAMP" evidence="7">
    <location>
        <begin position="184"/>
        <end position="236"/>
    </location>
</feature>
<sequence>MSDTTTSISDLQARLDFVNLGQEQRATLADILPLISTSVGPALDQFYAKIAHHPHTSKFFRDQAHVQAAKQAQAQHWETIASGRFDEGYAQKVNAIGKAHARIGLEPRWYIGGYSLMLEALLKSIVEKELSGFLHRPRAKGVSDRITSVVKAALVDMDYAITVYLDTLQEQRARLEAQQAEERREQTAALFALERSLVSLAEGDLTSQIGDALAPQFESLRQNFNRAIDRLDDAMHAVAGAAQDASDNAHEMLSAADDMAKRTEHQAASLEETAAALEQITTISGQSAERAHLARDIVARTTEEAGRSGAVVAEAVAAMSAIEDSSRKVTQIISVIDQISFQTNLLALNAGVEAARAGEAGKGFAVVAQEVRELAQKSADAAREIKGLIDSSFNEVLKGVSLVNRAGDALQTIGSQVVGINEHIDAIASSAREQASGISEINSAITSMDQATQQNAAMVEQTNAATHALAEVSGNLKDLIGQFRTSARVGHGSTADVASSSRLRSAG</sequence>
<dbReference type="PANTHER" id="PTHR43531">
    <property type="entry name" value="PROTEIN ICFG"/>
    <property type="match status" value="1"/>
</dbReference>
<comment type="similarity">
    <text evidence="3">Belongs to the methyl-accepting chemotaxis (MCP) protein family.</text>
</comment>
<proteinExistence type="inferred from homology"/>
<dbReference type="InterPro" id="IPR012292">
    <property type="entry name" value="Globin/Proto"/>
</dbReference>
<keyword evidence="5" id="KW-0175">Coiled coil</keyword>
<dbReference type="CDD" id="cd11386">
    <property type="entry name" value="MCP_signal"/>
    <property type="match status" value="1"/>
</dbReference>
<dbReference type="SMART" id="SM00283">
    <property type="entry name" value="MA"/>
    <property type="match status" value="1"/>
</dbReference>
<reference evidence="8 9" key="1">
    <citation type="submission" date="2016-09" db="EMBL/GenBank/DDBJ databases">
        <title>Rhizobium sp. nov., a novel species isolated from the rice rhizosphere.</title>
        <authorList>
            <person name="Zhao J."/>
            <person name="Zhang X."/>
        </authorList>
    </citation>
    <scope>NUCLEOTIDE SEQUENCE [LARGE SCALE GENOMIC DNA]</scope>
    <source>
        <strain evidence="8 9">1.7048</strain>
    </source>
</reference>
<evidence type="ECO:0000259" key="7">
    <source>
        <dbReference type="PROSITE" id="PS50885"/>
    </source>
</evidence>
<dbReference type="InterPro" id="IPR039379">
    <property type="entry name" value="Protoglobin_sensor_dom"/>
</dbReference>
<dbReference type="Pfam" id="PF11563">
    <property type="entry name" value="Protoglobin"/>
    <property type="match status" value="1"/>
</dbReference>
<dbReference type="OrthoDB" id="266313at2"/>
<dbReference type="SUPFAM" id="SSF58104">
    <property type="entry name" value="Methyl-accepting chemotaxis protein (MCP) signaling domain"/>
    <property type="match status" value="1"/>
</dbReference>
<dbReference type="InterPro" id="IPR003660">
    <property type="entry name" value="HAMP_dom"/>
</dbReference>
<protein>
    <submittedName>
        <fullName evidence="8">Chemotaxis protein</fullName>
    </submittedName>
</protein>
<keyword evidence="2" id="KW-0145">Chemotaxis</keyword>
<dbReference type="CDD" id="cd01068">
    <property type="entry name" value="globin_sensor"/>
    <property type="match status" value="1"/>
</dbReference>
<dbReference type="InterPro" id="IPR051310">
    <property type="entry name" value="MCP_chemotaxis"/>
</dbReference>
<dbReference type="PROSITE" id="PS50885">
    <property type="entry name" value="HAMP"/>
    <property type="match status" value="1"/>
</dbReference>
<dbReference type="Pfam" id="PF00015">
    <property type="entry name" value="MCPsignal"/>
    <property type="match status" value="1"/>
</dbReference>
<dbReference type="InterPro" id="IPR004089">
    <property type="entry name" value="MCPsignal_dom"/>
</dbReference>
<dbReference type="GO" id="GO:0020037">
    <property type="term" value="F:heme binding"/>
    <property type="evidence" value="ECO:0007669"/>
    <property type="project" value="InterPro"/>
</dbReference>
<evidence type="ECO:0000313" key="9">
    <source>
        <dbReference type="Proteomes" id="UP000186364"/>
    </source>
</evidence>
<dbReference type="PANTHER" id="PTHR43531:SF11">
    <property type="entry name" value="METHYL-ACCEPTING CHEMOTAXIS PROTEIN 3"/>
    <property type="match status" value="1"/>
</dbReference>
<evidence type="ECO:0000256" key="1">
    <source>
        <dbReference type="ARBA" id="ARBA00004370"/>
    </source>
</evidence>
<dbReference type="GO" id="GO:0016020">
    <property type="term" value="C:membrane"/>
    <property type="evidence" value="ECO:0007669"/>
    <property type="project" value="UniProtKB-SubCell"/>
</dbReference>
<evidence type="ECO:0000256" key="5">
    <source>
        <dbReference type="SAM" id="Coils"/>
    </source>
</evidence>
<keyword evidence="4" id="KW-0807">Transducer</keyword>